<dbReference type="PROSITE" id="PS51257">
    <property type="entry name" value="PROKAR_LIPOPROTEIN"/>
    <property type="match status" value="1"/>
</dbReference>
<dbReference type="PATRIC" id="fig|700598.3.peg.3206"/>
<evidence type="ECO:0000313" key="4">
    <source>
        <dbReference type="Proteomes" id="UP000005438"/>
    </source>
</evidence>
<dbReference type="HOGENOM" id="CLU_031076_0_3_10"/>
<evidence type="ECO:0000256" key="2">
    <source>
        <dbReference type="ARBA" id="ARBA00022525"/>
    </source>
</evidence>
<dbReference type="STRING" id="700598.Niako_3121"/>
<name>G8TEM9_NIAKG</name>
<sequence>MRSILFIMCCYVGVVSCNKLPCEPKMPRLTTVFKDDTFQLTGVAISPEGRLFTNYPLWSDIYKYAVVEVNGKVSDLKTDDQWMAKAPYPNLYMNSSKISDGGKDKWVCVQSVVTDEDNNLWVVDPASPKMAGVYNNSHKLVKINLNNNTIERTWLFAGITDAQSYINDVRIDNQRQYAYLTNSSEGGIVVVNLASGYSRQVLHDHYSTQSDPDFKFIIDGHELMKNGQPVKINSDGIALTPDGDWLYYKPLTDDKLYRIRTEYLRDETMSSAQLGSKVEDLGHFATTDGMIFDHKGNLYMGDMRTYSILRITPELKMETVIVDANLIWPDSYSISKDGWLYISCSQIQKQPEYNDGVNKRTDPYAIYKLKVE</sequence>
<protein>
    <submittedName>
        <fullName evidence="3">Major royal jelly protein</fullName>
    </submittedName>
</protein>
<dbReference type="SUPFAM" id="SSF63829">
    <property type="entry name" value="Calcium-dependent phosphotriesterase"/>
    <property type="match status" value="1"/>
</dbReference>
<evidence type="ECO:0000313" key="3">
    <source>
        <dbReference type="EMBL" id="AEV99451.1"/>
    </source>
</evidence>
<dbReference type="PANTHER" id="PTHR10009">
    <property type="entry name" value="PROTEIN YELLOW-RELATED"/>
    <property type="match status" value="1"/>
</dbReference>
<dbReference type="Proteomes" id="UP000005438">
    <property type="component" value="Chromosome"/>
</dbReference>
<comment type="subcellular location">
    <subcellularLocation>
        <location evidence="1">Secreted</location>
    </subcellularLocation>
</comment>
<dbReference type="GO" id="GO:0005576">
    <property type="term" value="C:extracellular region"/>
    <property type="evidence" value="ECO:0007669"/>
    <property type="project" value="UniProtKB-SubCell"/>
</dbReference>
<organism evidence="3 4">
    <name type="scientific">Niastella koreensis (strain DSM 17620 / KACC 11465 / NBRC 106392 / GR20-10)</name>
    <dbReference type="NCBI Taxonomy" id="700598"/>
    <lineage>
        <taxon>Bacteria</taxon>
        <taxon>Pseudomonadati</taxon>
        <taxon>Bacteroidota</taxon>
        <taxon>Chitinophagia</taxon>
        <taxon>Chitinophagales</taxon>
        <taxon>Chitinophagaceae</taxon>
        <taxon>Niastella</taxon>
    </lineage>
</organism>
<proteinExistence type="predicted"/>
<gene>
    <name evidence="3" type="ordered locus">Niako_3121</name>
</gene>
<dbReference type="EMBL" id="CP003178">
    <property type="protein sequence ID" value="AEV99451.1"/>
    <property type="molecule type" value="Genomic_DNA"/>
</dbReference>
<dbReference type="AlphaFoldDB" id="G8TEM9"/>
<dbReference type="PANTHER" id="PTHR10009:SF18">
    <property type="entry name" value="PROTEIN YELLOW-LIKE PROTEIN"/>
    <property type="match status" value="1"/>
</dbReference>
<dbReference type="Gene3D" id="2.120.10.30">
    <property type="entry name" value="TolB, C-terminal domain"/>
    <property type="match status" value="1"/>
</dbReference>
<keyword evidence="2" id="KW-0964">Secreted</keyword>
<dbReference type="Pfam" id="PF03022">
    <property type="entry name" value="MRJP"/>
    <property type="match status" value="1"/>
</dbReference>
<dbReference type="InterPro" id="IPR017996">
    <property type="entry name" value="MRJP/yellow-related"/>
</dbReference>
<evidence type="ECO:0000256" key="1">
    <source>
        <dbReference type="ARBA" id="ARBA00004613"/>
    </source>
</evidence>
<dbReference type="eggNOG" id="COG3386">
    <property type="taxonomic scope" value="Bacteria"/>
</dbReference>
<dbReference type="KEGG" id="nko:Niako_3121"/>
<accession>G8TEM9</accession>
<dbReference type="InterPro" id="IPR011042">
    <property type="entry name" value="6-blade_b-propeller_TolB-like"/>
</dbReference>
<reference evidence="3 4" key="1">
    <citation type="submission" date="2011-12" db="EMBL/GenBank/DDBJ databases">
        <title>The complete genome of Niastella koreensis GR20-10.</title>
        <authorList>
            <consortium name="US DOE Joint Genome Institute (JGI-PGF)"/>
            <person name="Lucas S."/>
            <person name="Han J."/>
            <person name="Lapidus A."/>
            <person name="Bruce D."/>
            <person name="Goodwin L."/>
            <person name="Pitluck S."/>
            <person name="Peters L."/>
            <person name="Kyrpides N."/>
            <person name="Mavromatis K."/>
            <person name="Ivanova N."/>
            <person name="Mikhailova N."/>
            <person name="Davenport K."/>
            <person name="Saunders E."/>
            <person name="Detter J.C."/>
            <person name="Tapia R."/>
            <person name="Han C."/>
            <person name="Land M."/>
            <person name="Hauser L."/>
            <person name="Markowitz V."/>
            <person name="Cheng J.-F."/>
            <person name="Hugenholtz P."/>
            <person name="Woyke T."/>
            <person name="Wu D."/>
            <person name="Tindall B."/>
            <person name="Pomrenke H."/>
            <person name="Brambilla E."/>
            <person name="Klenk H.-P."/>
            <person name="Eisen J.A."/>
        </authorList>
    </citation>
    <scope>NUCLEOTIDE SEQUENCE [LARGE SCALE GENOMIC DNA]</scope>
    <source>
        <strain evidence="4">DSM 17620 / KACC 11465 / NBRC 106392 / GR20-10</strain>
    </source>
</reference>